<dbReference type="GO" id="GO:0005351">
    <property type="term" value="F:carbohydrate:proton symporter activity"/>
    <property type="evidence" value="ECO:0007669"/>
    <property type="project" value="InterPro"/>
</dbReference>
<keyword evidence="11 13" id="KW-0472">Membrane</keyword>
<dbReference type="FunFam" id="3.40.50.2300:FF:000014">
    <property type="entry name" value="PTS system fructose-like transporter subunit IIB"/>
    <property type="match status" value="1"/>
</dbReference>
<dbReference type="STRING" id="1300222.I532_19197"/>
<evidence type="ECO:0000259" key="16">
    <source>
        <dbReference type="PROSITE" id="PS51104"/>
    </source>
</evidence>
<dbReference type="PANTHER" id="PTHR30505:SF28">
    <property type="entry name" value="PTS SYSTEM 2-O-ALPHA-MANNOSYL-D-GLYCERATE-SPECIFIC EIIABC COMPONENT"/>
    <property type="match status" value="1"/>
</dbReference>
<evidence type="ECO:0000256" key="6">
    <source>
        <dbReference type="ARBA" id="ARBA00022597"/>
    </source>
</evidence>
<feature type="domain" description="PTS EIIA type-2" evidence="14">
    <location>
        <begin position="9"/>
        <end position="153"/>
    </location>
</feature>
<proteinExistence type="predicted"/>
<dbReference type="PROSITE" id="PS00372">
    <property type="entry name" value="PTS_EIIA_TYPE_2_HIS"/>
    <property type="match status" value="1"/>
</dbReference>
<dbReference type="InterPro" id="IPR036095">
    <property type="entry name" value="PTS_EIIB-like_sf"/>
</dbReference>
<evidence type="ECO:0000256" key="8">
    <source>
        <dbReference type="ARBA" id="ARBA00022683"/>
    </source>
</evidence>
<dbReference type="InterPro" id="IPR050864">
    <property type="entry name" value="Bacterial_PTS_Sugar_Transport"/>
</dbReference>
<evidence type="ECO:0000256" key="12">
    <source>
        <dbReference type="SAM" id="MobiDB-lite"/>
    </source>
</evidence>
<dbReference type="Pfam" id="PF00359">
    <property type="entry name" value="PTS_EIIA_2"/>
    <property type="match status" value="1"/>
</dbReference>
<feature type="transmembrane region" description="Helical" evidence="13">
    <location>
        <begin position="468"/>
        <end position="486"/>
    </location>
</feature>
<sequence length="672" mass="69727">MSDQIRIGDLLKEDTIILSLAASTKEEVLDELIAKLDEAGRLNSRDGMKEAILAREALSSTGIGEGIAIPHAKTAAVKTPSIAFGFSKQGIDFQSFDGTKAHLFFMIAATENANQAHLETLALLSQMLMDEDLRKRLMAAGSKEEVLEIIAVKEREINSAQESDGTTADESTGSQTTGQAGAENAAVHSAEAGASPDAIPAGETGDSLPARPKVVAVTACPTGIAHTYMAADALKKKAGELGIPIKVETNGSGGVKNKLTPEDIRDAAAVIVAADKQVEMERFKGKVVIEVPVAEGIRQPEALLNRAVKQEGRTFEGNSGQNGESAESTEEKGAKQFAFYKHLMNGVSNMLPFVVGGGIIIALSFMFGIKASDPNDPTFHPFAKALMDIGSGTAFALMIPVLAGFIAKSIADRPGFAPGMVGGMLAAASGAGFLGGLIAGFLAGYIVLGLKKLFAGLPQSLEGLKPMLIYPLLGILLTGLVMVYVISEPLAAINTGLSDWLKNMNQGNAVILGVILGAMMAFDMGGPFNKAAFTFGIAMIAEGNFGPHAAIMAAGMTPPLGLALATTLFKKKFTAEERQAGKTAYVLGASFITEGAIPFAAADPTRVIPSTMAGSAVAGGLSMFFGCTLPAPHGGIFVLPVIGNAGMYVVSIVVGTIVTALMINLLKKEAVK</sequence>
<feature type="transmembrane region" description="Helical" evidence="13">
    <location>
        <begin position="350"/>
        <end position="369"/>
    </location>
</feature>
<dbReference type="PATRIC" id="fig|1300222.3.peg.4031"/>
<protein>
    <submittedName>
        <fullName evidence="17">PTS system IIABC component</fullName>
    </submittedName>
</protein>
<keyword evidence="5" id="KW-0597">Phosphoprotein</keyword>
<evidence type="ECO:0000256" key="1">
    <source>
        <dbReference type="ARBA" id="ARBA00004429"/>
    </source>
</evidence>
<dbReference type="PROSITE" id="PS51094">
    <property type="entry name" value="PTS_EIIA_TYPE_2"/>
    <property type="match status" value="1"/>
</dbReference>
<evidence type="ECO:0000256" key="3">
    <source>
        <dbReference type="ARBA" id="ARBA00022448"/>
    </source>
</evidence>
<dbReference type="CDD" id="cd00211">
    <property type="entry name" value="PTS_IIA_fru"/>
    <property type="match status" value="1"/>
</dbReference>
<dbReference type="Proteomes" id="UP000012081">
    <property type="component" value="Unassembled WGS sequence"/>
</dbReference>
<dbReference type="InterPro" id="IPR013011">
    <property type="entry name" value="PTS_EIIB_2"/>
</dbReference>
<dbReference type="RefSeq" id="WP_003390250.1">
    <property type="nucleotide sequence ID" value="NZ_APBN01000010.1"/>
</dbReference>
<dbReference type="EMBL" id="APBN01000010">
    <property type="protein sequence ID" value="EMT51074.1"/>
    <property type="molecule type" value="Genomic_DNA"/>
</dbReference>
<gene>
    <name evidence="17" type="ORF">I532_19197</name>
</gene>
<comment type="caution">
    <text evidence="17">The sequence shown here is derived from an EMBL/GenBank/DDBJ whole genome shotgun (WGS) entry which is preliminary data.</text>
</comment>
<dbReference type="AlphaFoldDB" id="M8D486"/>
<dbReference type="SUPFAM" id="SSF52794">
    <property type="entry name" value="PTS system IIB component-like"/>
    <property type="match status" value="1"/>
</dbReference>
<dbReference type="GO" id="GO:0022877">
    <property type="term" value="F:protein-N(PI)-phosphohistidine-fructose phosphotransferase system transporter activity"/>
    <property type="evidence" value="ECO:0007669"/>
    <property type="project" value="InterPro"/>
</dbReference>
<dbReference type="InterPro" id="IPR003353">
    <property type="entry name" value="PTS_IIB_fruc"/>
</dbReference>
<dbReference type="GO" id="GO:0009401">
    <property type="term" value="P:phosphoenolpyruvate-dependent sugar phosphotransferase system"/>
    <property type="evidence" value="ECO:0007669"/>
    <property type="project" value="UniProtKB-KW"/>
</dbReference>
<keyword evidence="9 13" id="KW-0812">Transmembrane</keyword>
<dbReference type="PANTHER" id="PTHR30505">
    <property type="entry name" value="FRUCTOSE-LIKE PERMEASE"/>
    <property type="match status" value="1"/>
</dbReference>
<evidence type="ECO:0000256" key="5">
    <source>
        <dbReference type="ARBA" id="ARBA00022553"/>
    </source>
</evidence>
<dbReference type="InterPro" id="IPR006327">
    <property type="entry name" value="PTS_IIC_fruc"/>
</dbReference>
<feature type="transmembrane region" description="Helical" evidence="13">
    <location>
        <begin position="389"/>
        <end position="411"/>
    </location>
</feature>
<dbReference type="InterPro" id="IPR016152">
    <property type="entry name" value="PTrfase/Anion_transptr"/>
</dbReference>
<evidence type="ECO:0000256" key="2">
    <source>
        <dbReference type="ARBA" id="ARBA00004496"/>
    </source>
</evidence>
<dbReference type="Pfam" id="PF02302">
    <property type="entry name" value="PTS_IIB"/>
    <property type="match status" value="1"/>
</dbReference>
<evidence type="ECO:0000259" key="14">
    <source>
        <dbReference type="PROSITE" id="PS51094"/>
    </source>
</evidence>
<dbReference type="PROSITE" id="PS51099">
    <property type="entry name" value="PTS_EIIB_TYPE_2"/>
    <property type="match status" value="1"/>
</dbReference>
<dbReference type="InterPro" id="IPR002178">
    <property type="entry name" value="PTS_EIIA_type-2_dom"/>
</dbReference>
<organism evidence="17 18">
    <name type="scientific">Brevibacillus borstelensis AK1</name>
    <dbReference type="NCBI Taxonomy" id="1300222"/>
    <lineage>
        <taxon>Bacteria</taxon>
        <taxon>Bacillati</taxon>
        <taxon>Bacillota</taxon>
        <taxon>Bacilli</taxon>
        <taxon>Bacillales</taxon>
        <taxon>Paenibacillaceae</taxon>
        <taxon>Brevibacillus</taxon>
    </lineage>
</organism>
<dbReference type="Gene3D" id="3.40.930.10">
    <property type="entry name" value="Mannitol-specific EII, Chain A"/>
    <property type="match status" value="1"/>
</dbReference>
<evidence type="ECO:0000256" key="10">
    <source>
        <dbReference type="ARBA" id="ARBA00022989"/>
    </source>
</evidence>
<feature type="domain" description="PTS EIIC type-2" evidence="16">
    <location>
        <begin position="339"/>
        <end position="672"/>
    </location>
</feature>
<accession>M8D486</accession>
<evidence type="ECO:0000256" key="9">
    <source>
        <dbReference type="ARBA" id="ARBA00022692"/>
    </source>
</evidence>
<dbReference type="Gene3D" id="3.40.50.2300">
    <property type="match status" value="1"/>
</dbReference>
<dbReference type="NCBIfam" id="TIGR01427">
    <property type="entry name" value="PTS_IIC_fructo"/>
    <property type="match status" value="1"/>
</dbReference>
<feature type="transmembrane region" description="Helical" evidence="13">
    <location>
        <begin position="616"/>
        <end position="639"/>
    </location>
</feature>
<dbReference type="OrthoDB" id="9782569at2"/>
<evidence type="ECO:0000313" key="18">
    <source>
        <dbReference type="Proteomes" id="UP000012081"/>
    </source>
</evidence>
<feature type="transmembrane region" description="Helical" evidence="13">
    <location>
        <begin position="645"/>
        <end position="666"/>
    </location>
</feature>
<keyword evidence="4" id="KW-1003">Cell membrane</keyword>
<keyword evidence="7" id="KW-0808">Transferase</keyword>
<comment type="subcellular location">
    <subcellularLocation>
        <location evidence="1">Cell inner membrane</location>
        <topology evidence="1">Multi-pass membrane protein</topology>
    </subcellularLocation>
    <subcellularLocation>
        <location evidence="2">Cytoplasm</location>
    </subcellularLocation>
</comment>
<dbReference type="CDD" id="cd05569">
    <property type="entry name" value="PTS_IIB_fructose"/>
    <property type="match status" value="1"/>
</dbReference>
<evidence type="ECO:0000256" key="7">
    <source>
        <dbReference type="ARBA" id="ARBA00022679"/>
    </source>
</evidence>
<dbReference type="InterPro" id="IPR004715">
    <property type="entry name" value="PTS_IIA_fruc"/>
</dbReference>
<keyword evidence="10 13" id="KW-1133">Transmembrane helix</keyword>
<keyword evidence="8" id="KW-0598">Phosphotransferase system</keyword>
<reference evidence="17 18" key="1">
    <citation type="submission" date="2013-03" db="EMBL/GenBank/DDBJ databases">
        <title>Assembly of a new bacterial strain Brevibacillus borstelensis AK1.</title>
        <authorList>
            <person name="Rajan I."/>
            <person name="PoliReddy D."/>
            <person name="Sugumar T."/>
            <person name="Rathinam K."/>
            <person name="Alqarawi S."/>
            <person name="Khalil A.B."/>
            <person name="Sivakumar N."/>
        </authorList>
    </citation>
    <scope>NUCLEOTIDE SEQUENCE [LARGE SCALE GENOMIC DNA]</scope>
    <source>
        <strain evidence="17 18">AK1</strain>
    </source>
</reference>
<evidence type="ECO:0000256" key="11">
    <source>
        <dbReference type="ARBA" id="ARBA00023136"/>
    </source>
</evidence>
<dbReference type="GO" id="GO:0005737">
    <property type="term" value="C:cytoplasm"/>
    <property type="evidence" value="ECO:0007669"/>
    <property type="project" value="UniProtKB-SubCell"/>
</dbReference>
<dbReference type="FunFam" id="3.40.930.10:FF:000009">
    <property type="entry name" value="PTS system, fructose specific IIABC component"/>
    <property type="match status" value="1"/>
</dbReference>
<dbReference type="InterPro" id="IPR003501">
    <property type="entry name" value="PTS_EIIB_2/3"/>
</dbReference>
<keyword evidence="6" id="KW-0762">Sugar transport</keyword>
<evidence type="ECO:0000256" key="4">
    <source>
        <dbReference type="ARBA" id="ARBA00022475"/>
    </source>
</evidence>
<dbReference type="GO" id="GO:0005886">
    <property type="term" value="C:plasma membrane"/>
    <property type="evidence" value="ECO:0007669"/>
    <property type="project" value="UniProtKB-SubCell"/>
</dbReference>
<feature type="transmembrane region" description="Helical" evidence="13">
    <location>
        <begin position="548"/>
        <end position="569"/>
    </location>
</feature>
<dbReference type="GO" id="GO:0090563">
    <property type="term" value="F:protein-phosphocysteine-sugar phosphotransferase activity"/>
    <property type="evidence" value="ECO:0007669"/>
    <property type="project" value="TreeGrafter"/>
</dbReference>
<keyword evidence="18" id="KW-1185">Reference proteome</keyword>
<evidence type="ECO:0000259" key="15">
    <source>
        <dbReference type="PROSITE" id="PS51099"/>
    </source>
</evidence>
<evidence type="ECO:0000313" key="17">
    <source>
        <dbReference type="EMBL" id="EMT51074.1"/>
    </source>
</evidence>
<dbReference type="NCBIfam" id="TIGR00848">
    <property type="entry name" value="fruA"/>
    <property type="match status" value="1"/>
</dbReference>
<feature type="region of interest" description="Disordered" evidence="12">
    <location>
        <begin position="158"/>
        <end position="187"/>
    </location>
</feature>
<feature type="compositionally biased region" description="Polar residues" evidence="12">
    <location>
        <begin position="158"/>
        <end position="179"/>
    </location>
</feature>
<name>M8D486_9BACL</name>
<keyword evidence="3" id="KW-0813">Transport</keyword>
<dbReference type="InterPro" id="IPR013014">
    <property type="entry name" value="PTS_EIIC_2"/>
</dbReference>
<dbReference type="PROSITE" id="PS51104">
    <property type="entry name" value="PTS_EIIC_TYPE_2"/>
    <property type="match status" value="1"/>
</dbReference>
<feature type="transmembrane region" description="Helical" evidence="13">
    <location>
        <begin position="423"/>
        <end position="448"/>
    </location>
</feature>
<feature type="domain" description="PTS EIIB type-2" evidence="15">
    <location>
        <begin position="214"/>
        <end position="309"/>
    </location>
</feature>
<feature type="transmembrane region" description="Helical" evidence="13">
    <location>
        <begin position="507"/>
        <end position="528"/>
    </location>
</feature>
<evidence type="ECO:0000256" key="13">
    <source>
        <dbReference type="SAM" id="Phobius"/>
    </source>
</evidence>
<dbReference type="SUPFAM" id="SSF55804">
    <property type="entry name" value="Phoshotransferase/anion transport protein"/>
    <property type="match status" value="1"/>
</dbReference>
<dbReference type="NCBIfam" id="TIGR00829">
    <property type="entry name" value="FRU"/>
    <property type="match status" value="1"/>
</dbReference>